<evidence type="ECO:0000313" key="1">
    <source>
        <dbReference type="EMBL" id="MBR0674329.1"/>
    </source>
</evidence>
<keyword evidence="2" id="KW-1185">Reference proteome</keyword>
<reference evidence="1" key="2">
    <citation type="journal article" date="2021" name="Syst. Appl. Microbiol.">
        <title>Roseomonas hellenica sp. nov., isolated from roots of wild-growing Alkanna tinctoria.</title>
        <authorList>
            <person name="Rat A."/>
            <person name="Naranjo H.D."/>
            <person name="Lebbe L."/>
            <person name="Cnockaert M."/>
            <person name="Krigas N."/>
            <person name="Grigoriadou K."/>
            <person name="Maloupa E."/>
            <person name="Willems A."/>
        </authorList>
    </citation>
    <scope>NUCLEOTIDE SEQUENCE</scope>
    <source>
        <strain evidence="1">LMG 31231</strain>
    </source>
</reference>
<comment type="caution">
    <text evidence="1">The sequence shown here is derived from an EMBL/GenBank/DDBJ whole genome shotgun (WGS) entry which is preliminary data.</text>
</comment>
<dbReference type="Proteomes" id="UP001138751">
    <property type="component" value="Unassembled WGS sequence"/>
</dbReference>
<sequence length="100" mass="11174">MIRPVALFALLTLGACQQSSLVDLMPQDPSPDGQACREEALNDPDVRRIRRSNVSDNTSQQFIVQRELEEALPRAYRACMLRRGATPAGGVERLRRRPGL</sequence>
<dbReference type="RefSeq" id="WP_211864747.1">
    <property type="nucleotide sequence ID" value="NZ_JAAEDM010000137.1"/>
</dbReference>
<accession>A0A9X9X4K0</accession>
<dbReference type="EMBL" id="JAAEDM010000137">
    <property type="protein sequence ID" value="MBR0674329.1"/>
    <property type="molecule type" value="Genomic_DNA"/>
</dbReference>
<gene>
    <name evidence="1" type="ORF">GXW76_24365</name>
</gene>
<name>A0A9X9X4K0_9PROT</name>
<proteinExistence type="predicted"/>
<organism evidence="1 2">
    <name type="scientific">Neoroseomonas soli</name>
    <dbReference type="NCBI Taxonomy" id="1081025"/>
    <lineage>
        <taxon>Bacteria</taxon>
        <taxon>Pseudomonadati</taxon>
        <taxon>Pseudomonadota</taxon>
        <taxon>Alphaproteobacteria</taxon>
        <taxon>Acetobacterales</taxon>
        <taxon>Acetobacteraceae</taxon>
        <taxon>Neoroseomonas</taxon>
    </lineage>
</organism>
<dbReference type="PROSITE" id="PS51257">
    <property type="entry name" value="PROKAR_LIPOPROTEIN"/>
    <property type="match status" value="1"/>
</dbReference>
<reference evidence="1" key="1">
    <citation type="submission" date="2020-01" db="EMBL/GenBank/DDBJ databases">
        <authorList>
            <person name="Rat A."/>
        </authorList>
    </citation>
    <scope>NUCLEOTIDE SEQUENCE</scope>
    <source>
        <strain evidence="1">LMG 31231</strain>
    </source>
</reference>
<protein>
    <submittedName>
        <fullName evidence="1">Uncharacterized protein</fullName>
    </submittedName>
</protein>
<evidence type="ECO:0000313" key="2">
    <source>
        <dbReference type="Proteomes" id="UP001138751"/>
    </source>
</evidence>
<dbReference type="AlphaFoldDB" id="A0A9X9X4K0"/>